<evidence type="ECO:0000256" key="4">
    <source>
        <dbReference type="ARBA" id="ARBA00022723"/>
    </source>
</evidence>
<dbReference type="EMBL" id="JBFXLQ010000001">
    <property type="protein sequence ID" value="KAL2872487.1"/>
    <property type="molecule type" value="Genomic_DNA"/>
</dbReference>
<dbReference type="Proteomes" id="UP001610432">
    <property type="component" value="Unassembled WGS sequence"/>
</dbReference>
<evidence type="ECO:0000256" key="3">
    <source>
        <dbReference type="ARBA" id="ARBA00012146"/>
    </source>
</evidence>
<evidence type="ECO:0000256" key="1">
    <source>
        <dbReference type="ARBA" id="ARBA00001946"/>
    </source>
</evidence>
<keyword evidence="4" id="KW-0479">Metal-binding</keyword>
<keyword evidence="6" id="KW-0460">Magnesium</keyword>
<keyword evidence="9" id="KW-1185">Reference proteome</keyword>
<keyword evidence="5" id="KW-0378">Hydrolase</keyword>
<name>A0ABR4M7C0_9EURO</name>
<dbReference type="InterPro" id="IPR008162">
    <property type="entry name" value="Pyrophosphatase"/>
</dbReference>
<accession>A0ABR4M7C0</accession>
<dbReference type="InterPro" id="IPR036649">
    <property type="entry name" value="Pyrophosphatase_sf"/>
</dbReference>
<proteinExistence type="inferred from homology"/>
<sequence length="332" mass="37992">MAPKSFQVAWAILPALVAAGTLQGNSNFDYDALSLRTVGARNTLDWRVWLEQNGHPISFWHDVPLYPDECNRQIVNFVVEIPRWEDGKIEIRRQEPLNPIFHDDRNGAPRYVESIFPHKTYPFLYGSIPQTWESPNVDHDFTNEPGDNDPIDLFDIGQDLGYTGQVKQVKILGAIAPNDGGETDWKVLGIDVNDPIAPLVDNFEDVEKYRPGLIKSYRDWFTYYKVARGDDLIPIVGDSYVNATFATATVEQGHRYWLDLVRGNVDSNEINYNQTSRPDIRHSFIPSHEATRRLGLPPKSNEESAAPKPARFEQWFYLDEDFQLIEENVVEA</sequence>
<evidence type="ECO:0000313" key="9">
    <source>
        <dbReference type="Proteomes" id="UP001610432"/>
    </source>
</evidence>
<feature type="signal peptide" evidence="7">
    <location>
        <begin position="1"/>
        <end position="19"/>
    </location>
</feature>
<dbReference type="CDD" id="cd00412">
    <property type="entry name" value="pyrophosphatase"/>
    <property type="match status" value="1"/>
</dbReference>
<dbReference type="SUPFAM" id="SSF50324">
    <property type="entry name" value="Inorganic pyrophosphatase"/>
    <property type="match status" value="1"/>
</dbReference>
<evidence type="ECO:0000256" key="2">
    <source>
        <dbReference type="ARBA" id="ARBA00006220"/>
    </source>
</evidence>
<organism evidence="8 9">
    <name type="scientific">Aspergillus lucknowensis</name>
    <dbReference type="NCBI Taxonomy" id="176173"/>
    <lineage>
        <taxon>Eukaryota</taxon>
        <taxon>Fungi</taxon>
        <taxon>Dikarya</taxon>
        <taxon>Ascomycota</taxon>
        <taxon>Pezizomycotina</taxon>
        <taxon>Eurotiomycetes</taxon>
        <taxon>Eurotiomycetidae</taxon>
        <taxon>Eurotiales</taxon>
        <taxon>Aspergillaceae</taxon>
        <taxon>Aspergillus</taxon>
        <taxon>Aspergillus subgen. Nidulantes</taxon>
    </lineage>
</organism>
<comment type="cofactor">
    <cofactor evidence="1">
        <name>Mg(2+)</name>
        <dbReference type="ChEBI" id="CHEBI:18420"/>
    </cofactor>
</comment>
<keyword evidence="7" id="KW-0732">Signal</keyword>
<dbReference type="GeneID" id="98149214"/>
<dbReference type="RefSeq" id="XP_070891465.1">
    <property type="nucleotide sequence ID" value="XM_071034142.1"/>
</dbReference>
<feature type="chain" id="PRO_5047444216" description="inorganic diphosphatase" evidence="7">
    <location>
        <begin position="20"/>
        <end position="332"/>
    </location>
</feature>
<comment type="similarity">
    <text evidence="2">Belongs to the PPase family.</text>
</comment>
<dbReference type="Pfam" id="PF00719">
    <property type="entry name" value="Pyrophosphatase"/>
    <property type="match status" value="1"/>
</dbReference>
<reference evidence="8 9" key="1">
    <citation type="submission" date="2024-07" db="EMBL/GenBank/DDBJ databases">
        <title>Section-level genome sequencing and comparative genomics of Aspergillus sections Usti and Cavernicolus.</title>
        <authorList>
            <consortium name="Lawrence Berkeley National Laboratory"/>
            <person name="Nybo J.L."/>
            <person name="Vesth T.C."/>
            <person name="Theobald S."/>
            <person name="Frisvad J.C."/>
            <person name="Larsen T.O."/>
            <person name="Kjaerboelling I."/>
            <person name="Rothschild-Mancinelli K."/>
            <person name="Lyhne E.K."/>
            <person name="Kogle M.E."/>
            <person name="Barry K."/>
            <person name="Clum A."/>
            <person name="Na H."/>
            <person name="Ledsgaard L."/>
            <person name="Lin J."/>
            <person name="Lipzen A."/>
            <person name="Kuo A."/>
            <person name="Riley R."/>
            <person name="Mondo S."/>
            <person name="Labutti K."/>
            <person name="Haridas S."/>
            <person name="Pangalinan J."/>
            <person name="Salamov A.A."/>
            <person name="Simmons B.A."/>
            <person name="Magnuson J.K."/>
            <person name="Chen J."/>
            <person name="Drula E."/>
            <person name="Henrissat B."/>
            <person name="Wiebenga A."/>
            <person name="Lubbers R.J."/>
            <person name="Gomes A.C."/>
            <person name="Macurrencykelacurrency M.R."/>
            <person name="Stajich J."/>
            <person name="Grigoriev I.V."/>
            <person name="Mortensen U.H."/>
            <person name="De Vries R.P."/>
            <person name="Baker S.E."/>
            <person name="Andersen M.R."/>
        </authorList>
    </citation>
    <scope>NUCLEOTIDE SEQUENCE [LARGE SCALE GENOMIC DNA]</scope>
    <source>
        <strain evidence="8 9">CBS 449.75</strain>
    </source>
</reference>
<dbReference type="Gene3D" id="3.90.80.10">
    <property type="entry name" value="Inorganic pyrophosphatase"/>
    <property type="match status" value="1"/>
</dbReference>
<evidence type="ECO:0000256" key="6">
    <source>
        <dbReference type="ARBA" id="ARBA00022842"/>
    </source>
</evidence>
<dbReference type="PROSITE" id="PS00387">
    <property type="entry name" value="PPASE"/>
    <property type="match status" value="1"/>
</dbReference>
<dbReference type="PANTHER" id="PTHR10286">
    <property type="entry name" value="INORGANIC PYROPHOSPHATASE"/>
    <property type="match status" value="1"/>
</dbReference>
<evidence type="ECO:0000256" key="7">
    <source>
        <dbReference type="SAM" id="SignalP"/>
    </source>
</evidence>
<protein>
    <recommendedName>
        <fullName evidence="3">inorganic diphosphatase</fullName>
        <ecNumber evidence="3">3.6.1.1</ecNumber>
    </recommendedName>
</protein>
<evidence type="ECO:0000256" key="5">
    <source>
        <dbReference type="ARBA" id="ARBA00022801"/>
    </source>
</evidence>
<gene>
    <name evidence="8" type="ORF">BJX67DRAFT_386857</name>
</gene>
<dbReference type="EC" id="3.6.1.1" evidence="3"/>
<comment type="caution">
    <text evidence="8">The sequence shown here is derived from an EMBL/GenBank/DDBJ whole genome shotgun (WGS) entry which is preliminary data.</text>
</comment>
<evidence type="ECO:0000313" key="8">
    <source>
        <dbReference type="EMBL" id="KAL2872487.1"/>
    </source>
</evidence>